<dbReference type="InterPro" id="IPR014966">
    <property type="entry name" value="FRG-dom"/>
</dbReference>
<dbReference type="AlphaFoldDB" id="A0A224A6H1"/>
<dbReference type="SMART" id="SM00901">
    <property type="entry name" value="FRG"/>
    <property type="match status" value="1"/>
</dbReference>
<dbReference type="Pfam" id="PF08867">
    <property type="entry name" value="FRG"/>
    <property type="match status" value="1"/>
</dbReference>
<dbReference type="Proteomes" id="UP000218665">
    <property type="component" value="Chromosome"/>
</dbReference>
<protein>
    <recommendedName>
        <fullName evidence="1">FRG domain-containing protein</fullName>
    </recommendedName>
</protein>
<dbReference type="EMBL" id="AP018338">
    <property type="protein sequence ID" value="BBA09105.1"/>
    <property type="molecule type" value="Genomic_DNA"/>
</dbReference>
<reference evidence="2 3" key="1">
    <citation type="submission" date="2017-07" db="EMBL/GenBank/DDBJ databases">
        <title>Whole genome sequence of Streptococcus tigurinus, strain osk_001, isolated from post-mortem material.</title>
        <authorList>
            <person name="Yoshizawa H."/>
            <person name="Motooka D."/>
            <person name="Katada R."/>
            <person name="Matsumoto Y."/>
            <person name="Nakamura S."/>
            <person name="Morii E."/>
            <person name="Iida T."/>
            <person name="Matsumoto H."/>
        </authorList>
    </citation>
    <scope>NUCLEOTIDE SEQUENCE [LARGE SCALE GENOMIC DNA]</scope>
    <source>
        <strain evidence="3">osk_001</strain>
    </source>
</reference>
<feature type="domain" description="FRG" evidence="1">
    <location>
        <begin position="118"/>
        <end position="218"/>
    </location>
</feature>
<name>A0A224A6H1_STROR</name>
<evidence type="ECO:0000313" key="2">
    <source>
        <dbReference type="EMBL" id="BBA09105.1"/>
    </source>
</evidence>
<dbReference type="RefSeq" id="WP_096422719.1">
    <property type="nucleotide sequence ID" value="NZ_AP018338.1"/>
</dbReference>
<accession>A0A224A6H1</accession>
<gene>
    <name evidence="2" type="ORF">STO1_015010</name>
</gene>
<evidence type="ECO:0000313" key="3">
    <source>
        <dbReference type="Proteomes" id="UP000218665"/>
    </source>
</evidence>
<sequence>MTSNNQMFYDSLGSFFCGKSTEDTIKKLNSQIYNDTDITIKLGATNSIDNQNEDSKYGPFCYKIVSLYSKGADEEINSFVSELNTKLKKSGTNAGYNEKGNHWSIFYLLKELISKFEQCEYNFFRGQTESWPTIPALFRKKVNKDSKFYYELFEQLYKQVSQEYPDRVEYHSIDEDLDVRADQLAKLQHYELPTSLLDITDNPFVALLFLSNSGNRIIKKPKFEAFKMSIEEHSKSSLLTFVRKGHDNQRIRAQHGAFINYDKLSKYTHFTKDEIKISEEFRRIPRVSITIEFSKKETEELLKNEEELISKVKEEGYFFSKEDIEKVREGKTTLDDIMGGTLLENFTPTQKYSKANIEAVKKSLEAKDFEEKYYKVIQEELIRKLGEYGYFSHALFPDFGDYLGYLSKNFVDVSDDKKDETKIDPSKLSDD</sequence>
<evidence type="ECO:0000259" key="1">
    <source>
        <dbReference type="SMART" id="SM00901"/>
    </source>
</evidence>
<proteinExistence type="predicted"/>
<organism evidence="2 3">
    <name type="scientific">Streptococcus oralis subsp. tigurinus</name>
    <dbReference type="NCBI Taxonomy" id="1077464"/>
    <lineage>
        <taxon>Bacteria</taxon>
        <taxon>Bacillati</taxon>
        <taxon>Bacillota</taxon>
        <taxon>Bacilli</taxon>
        <taxon>Lactobacillales</taxon>
        <taxon>Streptococcaceae</taxon>
        <taxon>Streptococcus</taxon>
    </lineage>
</organism>